<keyword evidence="10" id="KW-0969">Cilium</keyword>
<dbReference type="EMBL" id="WTYK01000004">
    <property type="protein sequence ID" value="MXP41557.1"/>
    <property type="molecule type" value="Genomic_DNA"/>
</dbReference>
<evidence type="ECO:0000256" key="2">
    <source>
        <dbReference type="ARBA" id="ARBA00009677"/>
    </source>
</evidence>
<dbReference type="PANTHER" id="PTHR30435:SF18">
    <property type="entry name" value="FLAGELLAR BASAL-BODY ROD PROTEIN FLGF"/>
    <property type="match status" value="1"/>
</dbReference>
<feature type="domain" description="Flagellar basal-body/hook protein C-terminal" evidence="8">
    <location>
        <begin position="198"/>
        <end position="237"/>
    </location>
</feature>
<evidence type="ECO:0000256" key="1">
    <source>
        <dbReference type="ARBA" id="ARBA00004117"/>
    </source>
</evidence>
<dbReference type="NCBIfam" id="TIGR03506">
    <property type="entry name" value="FlgEFG_subfam"/>
    <property type="match status" value="1"/>
</dbReference>
<keyword evidence="10" id="KW-0966">Cell projection</keyword>
<evidence type="ECO:0000256" key="6">
    <source>
        <dbReference type="RuleBase" id="RU362116"/>
    </source>
</evidence>
<dbReference type="InterPro" id="IPR010930">
    <property type="entry name" value="Flg_bb/hook_C_dom"/>
</dbReference>
<dbReference type="NCBIfam" id="NF009280">
    <property type="entry name" value="PRK12640.1"/>
    <property type="match status" value="1"/>
</dbReference>
<feature type="domain" description="Flagellar basal body rod protein N-terminal" evidence="7">
    <location>
        <begin position="5"/>
        <end position="35"/>
    </location>
</feature>
<dbReference type="InterPro" id="IPR001444">
    <property type="entry name" value="Flag_bb_rod_N"/>
</dbReference>
<dbReference type="Pfam" id="PF00460">
    <property type="entry name" value="Flg_bb_rod"/>
    <property type="match status" value="1"/>
</dbReference>
<keyword evidence="11" id="KW-1185">Reference proteome</keyword>
<evidence type="ECO:0000313" key="11">
    <source>
        <dbReference type="Proteomes" id="UP000469159"/>
    </source>
</evidence>
<evidence type="ECO:0000256" key="4">
    <source>
        <dbReference type="ARBA" id="ARBA00038560"/>
    </source>
</evidence>
<evidence type="ECO:0000256" key="3">
    <source>
        <dbReference type="ARBA" id="ARBA00023143"/>
    </source>
</evidence>
<dbReference type="SUPFAM" id="SSF117143">
    <property type="entry name" value="Flagellar hook protein flgE"/>
    <property type="match status" value="1"/>
</dbReference>
<comment type="similarity">
    <text evidence="2 6">Belongs to the flagella basal body rod proteins family.</text>
</comment>
<dbReference type="Proteomes" id="UP000469159">
    <property type="component" value="Unassembled WGS sequence"/>
</dbReference>
<dbReference type="OrthoDB" id="9804559at2"/>
<dbReference type="PANTHER" id="PTHR30435">
    <property type="entry name" value="FLAGELLAR PROTEIN"/>
    <property type="match status" value="1"/>
</dbReference>
<keyword evidence="10" id="KW-0282">Flagellum</keyword>
<sequence>MDRLIYTALSGMQASMNQQRVIASNMANAQTVGFRAELLDQRAITIEGDSLEARAMQQAEVRGASMDAGEVVRTGQPLDIAIEGKALLAVQAEDGSEAYTRRGDLSISPTGALVNGEGRPVLGANGPITVPLGAKPSIAPDGTVSVTDPATPDQPPQEIGRIKLAGWEGSPIAKGLDGLLRVEGGGILPTDEEATVLTGSLEQSNVKSTEVLVAMIDAQRLFAMRSKLIATARECDEGSAQLMRLS</sequence>
<feature type="domain" description="Flagellar hook protein FlgE/F/G-like D1" evidence="9">
    <location>
        <begin position="81"/>
        <end position="146"/>
    </location>
</feature>
<organism evidence="10 11">
    <name type="scientific">Croceibacterium soli</name>
    <dbReference type="NCBI Taxonomy" id="1739690"/>
    <lineage>
        <taxon>Bacteria</taxon>
        <taxon>Pseudomonadati</taxon>
        <taxon>Pseudomonadota</taxon>
        <taxon>Alphaproteobacteria</taxon>
        <taxon>Sphingomonadales</taxon>
        <taxon>Erythrobacteraceae</taxon>
        <taxon>Croceibacterium</taxon>
    </lineage>
</organism>
<comment type="caution">
    <text evidence="10">The sequence shown here is derived from an EMBL/GenBank/DDBJ whole genome shotgun (WGS) entry which is preliminary data.</text>
</comment>
<reference evidence="10 11" key="1">
    <citation type="submission" date="2019-12" db="EMBL/GenBank/DDBJ databases">
        <title>Genomic-based taxomic classification of the family Erythrobacteraceae.</title>
        <authorList>
            <person name="Xu L."/>
        </authorList>
    </citation>
    <scope>NUCLEOTIDE SEQUENCE [LARGE SCALE GENOMIC DNA]</scope>
    <source>
        <strain evidence="10 11">MCCC 1K02066</strain>
    </source>
</reference>
<protein>
    <recommendedName>
        <fullName evidence="5 6">Flagellar basal-body rod protein FlgF</fullName>
    </recommendedName>
</protein>
<dbReference type="InterPro" id="IPR053967">
    <property type="entry name" value="LlgE_F_G-like_D1"/>
</dbReference>
<dbReference type="GO" id="GO:0030694">
    <property type="term" value="C:bacterial-type flagellum basal body, rod"/>
    <property type="evidence" value="ECO:0007669"/>
    <property type="project" value="UniProtKB-UniRule"/>
</dbReference>
<gene>
    <name evidence="10" type="ORF">GRI75_07870</name>
</gene>
<comment type="subunit">
    <text evidence="4 6">The basal body constitutes a major portion of the flagellar organelle and consists of five rings (E,L,P,S, and M) mounted on a central rod. The rod consists of about 26 subunits of FlgG in the distal portion, and FlgB, FlgC and FlgF are thought to build up the proximal portion of the rod with about 6 subunits each.</text>
</comment>
<evidence type="ECO:0000313" key="10">
    <source>
        <dbReference type="EMBL" id="MXP41557.1"/>
    </source>
</evidence>
<evidence type="ECO:0000259" key="9">
    <source>
        <dbReference type="Pfam" id="PF22692"/>
    </source>
</evidence>
<keyword evidence="3 6" id="KW-0975">Bacterial flagellum</keyword>
<name>A0A6I4UVT8_9SPHN</name>
<dbReference type="RefSeq" id="WP_160746420.1">
    <property type="nucleotide sequence ID" value="NZ_WTYK01000004.1"/>
</dbReference>
<dbReference type="Pfam" id="PF22692">
    <property type="entry name" value="LlgE_F_G_D1"/>
    <property type="match status" value="1"/>
</dbReference>
<comment type="subcellular location">
    <subcellularLocation>
        <location evidence="1 6">Bacterial flagellum basal body</location>
    </subcellularLocation>
</comment>
<accession>A0A6I4UVT8</accession>
<proteinExistence type="inferred from homology"/>
<dbReference type="GO" id="GO:0071978">
    <property type="term" value="P:bacterial-type flagellum-dependent swarming motility"/>
    <property type="evidence" value="ECO:0007669"/>
    <property type="project" value="TreeGrafter"/>
</dbReference>
<evidence type="ECO:0000259" key="8">
    <source>
        <dbReference type="Pfam" id="PF06429"/>
    </source>
</evidence>
<evidence type="ECO:0000259" key="7">
    <source>
        <dbReference type="Pfam" id="PF00460"/>
    </source>
</evidence>
<dbReference type="InterPro" id="IPR037925">
    <property type="entry name" value="FlgE/F/G-like"/>
</dbReference>
<dbReference type="AlphaFoldDB" id="A0A6I4UVT8"/>
<evidence type="ECO:0000256" key="5">
    <source>
        <dbReference type="ARBA" id="ARBA00040228"/>
    </source>
</evidence>
<dbReference type="Pfam" id="PF06429">
    <property type="entry name" value="Flg_bbr_C"/>
    <property type="match status" value="1"/>
</dbReference>
<dbReference type="InterPro" id="IPR020013">
    <property type="entry name" value="Flagellar_FlgE/F/G"/>
</dbReference>